<reference evidence="2" key="1">
    <citation type="submission" date="2004-11" db="EMBL/GenBank/DDBJ databases">
        <title>The full-length cDNA sequences of Schistosoma japonicum genes.</title>
        <authorList>
            <person name="Han Z."/>
        </authorList>
    </citation>
    <scope>NUCLEOTIDE SEQUENCE</scope>
</reference>
<evidence type="ECO:0000259" key="1">
    <source>
        <dbReference type="Pfam" id="PF07717"/>
    </source>
</evidence>
<sequence>MQVAHFERTGHYLTVKDNQVVQLHPSPVMDPKPEWVLYKEFVLTTKNYICTVTEVKPDWLVGIAPQYYEMSNFPDWDARGILERIVLGIQNGKFQQEQKQSQGTKLQAQA</sequence>
<proteinExistence type="evidence at transcript level"/>
<dbReference type="AlphaFoldDB" id="Q5D9H2"/>
<feature type="domain" description="DEAD-box helicase OB fold" evidence="1">
    <location>
        <begin position="1"/>
        <end position="67"/>
    </location>
</feature>
<organism evidence="2">
    <name type="scientific">Schistosoma japonicum</name>
    <name type="common">Blood fluke</name>
    <dbReference type="NCBI Taxonomy" id="6182"/>
    <lineage>
        <taxon>Eukaryota</taxon>
        <taxon>Metazoa</taxon>
        <taxon>Spiralia</taxon>
        <taxon>Lophotrochozoa</taxon>
        <taxon>Platyhelminthes</taxon>
        <taxon>Trematoda</taxon>
        <taxon>Digenea</taxon>
        <taxon>Strigeidida</taxon>
        <taxon>Schistosomatoidea</taxon>
        <taxon>Schistosomatidae</taxon>
        <taxon>Schistosoma</taxon>
    </lineage>
</organism>
<protein>
    <submittedName>
        <fullName evidence="2">SJCHGC04007 protein</fullName>
    </submittedName>
</protein>
<reference evidence="2" key="2">
    <citation type="journal article" date="2006" name="PLoS Pathog.">
        <title>New perspectives on host-parasite interplay by comparative transcriptomic and proteomic analyses of Schistosoma japonicum.</title>
        <authorList>
            <person name="Liu F."/>
            <person name="Lu J."/>
            <person name="Hu W."/>
            <person name="Wang S.Y."/>
            <person name="Cui S.J."/>
            <person name="Chi M."/>
            <person name="Yan Q."/>
            <person name="Wang X.R."/>
            <person name="Song H.D."/>
            <person name="Xu X.N."/>
            <person name="Wang J.J."/>
            <person name="Zhang X.L."/>
            <person name="Zhang X."/>
            <person name="Wang Z.Q."/>
            <person name="Xue C.L."/>
            <person name="Brindley P.J."/>
            <person name="McManus D.P."/>
            <person name="Yang P.Y."/>
            <person name="Feng Z."/>
            <person name="Chen Z."/>
            <person name="Han Z.G."/>
        </authorList>
    </citation>
    <scope>NUCLEOTIDE SEQUENCE</scope>
</reference>
<dbReference type="EMBL" id="AY815802">
    <property type="protein sequence ID" value="AAW27534.1"/>
    <property type="molecule type" value="mRNA"/>
</dbReference>
<evidence type="ECO:0000313" key="2">
    <source>
        <dbReference type="EMBL" id="AAW27534.1"/>
    </source>
</evidence>
<dbReference type="Pfam" id="PF07717">
    <property type="entry name" value="OB_NTP_bind"/>
    <property type="match status" value="1"/>
</dbReference>
<dbReference type="InterPro" id="IPR011709">
    <property type="entry name" value="DEAD-box_helicase_OB_fold"/>
</dbReference>
<accession>Q5D9H2</accession>
<name>Q5D9H2_SCHJA</name>